<proteinExistence type="predicted"/>
<protein>
    <submittedName>
        <fullName evidence="2">Uncharacterized protein</fullName>
    </submittedName>
</protein>
<gene>
    <name evidence="2" type="ORF">AVDCRST_MAG05-4388</name>
</gene>
<organism evidence="2">
    <name type="scientific">uncultured Rubrobacteraceae bacterium</name>
    <dbReference type="NCBI Taxonomy" id="349277"/>
    <lineage>
        <taxon>Bacteria</taxon>
        <taxon>Bacillati</taxon>
        <taxon>Actinomycetota</taxon>
        <taxon>Rubrobacteria</taxon>
        <taxon>Rubrobacterales</taxon>
        <taxon>Rubrobacteraceae</taxon>
        <taxon>environmental samples</taxon>
    </lineage>
</organism>
<feature type="region of interest" description="Disordered" evidence="1">
    <location>
        <begin position="1"/>
        <end position="24"/>
    </location>
</feature>
<feature type="non-terminal residue" evidence="2">
    <location>
        <position position="1"/>
    </location>
</feature>
<accession>A0A6J4TSV1</accession>
<name>A0A6J4TSV1_9ACTN</name>
<feature type="non-terminal residue" evidence="2">
    <location>
        <position position="113"/>
    </location>
</feature>
<evidence type="ECO:0000313" key="2">
    <source>
        <dbReference type="EMBL" id="CAA9530652.1"/>
    </source>
</evidence>
<feature type="compositionally biased region" description="Low complexity" evidence="1">
    <location>
        <begin position="67"/>
        <end position="76"/>
    </location>
</feature>
<dbReference type="AlphaFoldDB" id="A0A6J4TSV1"/>
<dbReference type="EMBL" id="CADCVM010000476">
    <property type="protein sequence ID" value="CAA9530652.1"/>
    <property type="molecule type" value="Genomic_DNA"/>
</dbReference>
<feature type="compositionally biased region" description="Basic and acidic residues" evidence="1">
    <location>
        <begin position="77"/>
        <end position="87"/>
    </location>
</feature>
<sequence length="113" mass="12168">VLVQPEEPFFGEGGRTLQRRASRTRACGTPGLREVRERLCRVAPLGCADRTGPGVRGPRGEAEGARARAGTAGVARASEKVEAECRRLRAPGSGAPPRREEESTRGYRSRAKI</sequence>
<evidence type="ECO:0000256" key="1">
    <source>
        <dbReference type="SAM" id="MobiDB-lite"/>
    </source>
</evidence>
<feature type="region of interest" description="Disordered" evidence="1">
    <location>
        <begin position="48"/>
        <end position="113"/>
    </location>
</feature>
<reference evidence="2" key="1">
    <citation type="submission" date="2020-02" db="EMBL/GenBank/DDBJ databases">
        <authorList>
            <person name="Meier V. D."/>
        </authorList>
    </citation>
    <scope>NUCLEOTIDE SEQUENCE</scope>
    <source>
        <strain evidence="2">AVDCRST_MAG05</strain>
    </source>
</reference>